<feature type="domain" description="M23ase beta-sheet core" evidence="3">
    <location>
        <begin position="347"/>
        <end position="443"/>
    </location>
</feature>
<organism evidence="4 5">
    <name type="scientific">Leifsonia stereocauli</name>
    <dbReference type="NCBI Taxonomy" id="3134136"/>
    <lineage>
        <taxon>Bacteria</taxon>
        <taxon>Bacillati</taxon>
        <taxon>Actinomycetota</taxon>
        <taxon>Actinomycetes</taxon>
        <taxon>Micrococcales</taxon>
        <taxon>Microbacteriaceae</taxon>
        <taxon>Leifsonia</taxon>
    </lineage>
</organism>
<keyword evidence="5" id="KW-1185">Reference proteome</keyword>
<dbReference type="InterPro" id="IPR050570">
    <property type="entry name" value="Cell_wall_metabolism_enzyme"/>
</dbReference>
<dbReference type="Gene3D" id="2.70.70.10">
    <property type="entry name" value="Glucose Permease (Domain IIA)"/>
    <property type="match status" value="1"/>
</dbReference>
<feature type="compositionally biased region" description="Low complexity" evidence="2">
    <location>
        <begin position="37"/>
        <end position="59"/>
    </location>
</feature>
<gene>
    <name evidence="4" type="ORF">WJX64_11630</name>
</gene>
<comment type="caution">
    <text evidence="4">The sequence shown here is derived from an EMBL/GenBank/DDBJ whole genome shotgun (WGS) entry which is preliminary data.</text>
</comment>
<dbReference type="RefSeq" id="WP_342114202.1">
    <property type="nucleotide sequence ID" value="NZ_JBCAUN010000002.1"/>
</dbReference>
<dbReference type="InterPro" id="IPR011055">
    <property type="entry name" value="Dup_hybrid_motif"/>
</dbReference>
<reference evidence="4 5" key="1">
    <citation type="submission" date="2024-03" db="EMBL/GenBank/DDBJ databases">
        <title>YIM 134122 draft genome.</title>
        <authorList>
            <person name="Zuo S."/>
            <person name="Xiong L."/>
        </authorList>
    </citation>
    <scope>NUCLEOTIDE SEQUENCE [LARGE SCALE GENOMIC DNA]</scope>
    <source>
        <strain evidence="4 5">YIM 134122</strain>
    </source>
</reference>
<protein>
    <submittedName>
        <fullName evidence="4">Peptidoglycan DD-metalloendopeptidase family protein</fullName>
    </submittedName>
</protein>
<dbReference type="CDD" id="cd12797">
    <property type="entry name" value="M23_peptidase"/>
    <property type="match status" value="1"/>
</dbReference>
<evidence type="ECO:0000313" key="4">
    <source>
        <dbReference type="EMBL" id="MEN1947199.1"/>
    </source>
</evidence>
<feature type="region of interest" description="Disordered" evidence="2">
    <location>
        <begin position="1"/>
        <end position="70"/>
    </location>
</feature>
<dbReference type="Pfam" id="PF01551">
    <property type="entry name" value="Peptidase_M23"/>
    <property type="match status" value="1"/>
</dbReference>
<proteinExistence type="predicted"/>
<evidence type="ECO:0000313" key="5">
    <source>
        <dbReference type="Proteomes" id="UP001425155"/>
    </source>
</evidence>
<accession>A0ABU9W5C7</accession>
<dbReference type="InterPro" id="IPR016047">
    <property type="entry name" value="M23ase_b-sheet_dom"/>
</dbReference>
<dbReference type="EMBL" id="JBCLVG010000002">
    <property type="protein sequence ID" value="MEN1947199.1"/>
    <property type="molecule type" value="Genomic_DNA"/>
</dbReference>
<feature type="region of interest" description="Disordered" evidence="2">
    <location>
        <begin position="157"/>
        <end position="210"/>
    </location>
</feature>
<sequence length="459" mass="46951">MLHDPLTPASSGVGGSPDAGLTRREIRERERARELAAEQSAPGSSAASQPVEAESPAAETEPEAFEIPVPADIPSVSRAADDEFLALLNPGLTAADAAPEVAPVAAETAFDAAPASAPSDDAPFDDVSAFPSTAALPAIVPATSVPGRDRAALRVELPAADLPPAPNQSSSRREARSTIAEDVTAPTRGRRAAPVRSLPERAGVPTAPVPVPAQASVSRRVSRHLAAKGMAGLAIVVVALLAVATSTPANALLSAADVQAAAAVAAATGTDSGVAQTVTVGDDVSAYAVQRDGYDTSTVAQVAAESGIRLEASFTNDPNGTVQWPFRVGVHIGDQFGARDCAGCSSDHHGQDFNPGLGAPIQAIADGVVSYAQDGEGDLGVHMMIDHVIDGQVVTSVYAHMVHGSMLFKEGDTVKVGDVIGKTGNTGMSTGPHLHFEIRLGGRTGPWTDPLEWLYAHVN</sequence>
<evidence type="ECO:0000256" key="2">
    <source>
        <dbReference type="SAM" id="MobiDB-lite"/>
    </source>
</evidence>
<keyword evidence="1" id="KW-0732">Signal</keyword>
<evidence type="ECO:0000259" key="3">
    <source>
        <dbReference type="Pfam" id="PF01551"/>
    </source>
</evidence>
<dbReference type="Proteomes" id="UP001425155">
    <property type="component" value="Unassembled WGS sequence"/>
</dbReference>
<evidence type="ECO:0000256" key="1">
    <source>
        <dbReference type="ARBA" id="ARBA00022729"/>
    </source>
</evidence>
<feature type="compositionally biased region" description="Basic and acidic residues" evidence="2">
    <location>
        <begin position="21"/>
        <end position="36"/>
    </location>
</feature>
<name>A0ABU9W5C7_9MICO</name>
<dbReference type="PANTHER" id="PTHR21666">
    <property type="entry name" value="PEPTIDASE-RELATED"/>
    <property type="match status" value="1"/>
</dbReference>
<dbReference type="PANTHER" id="PTHR21666:SF289">
    <property type="entry name" value="L-ALA--D-GLU ENDOPEPTIDASE"/>
    <property type="match status" value="1"/>
</dbReference>
<dbReference type="SUPFAM" id="SSF51261">
    <property type="entry name" value="Duplicated hybrid motif"/>
    <property type="match status" value="1"/>
</dbReference>